<evidence type="ECO:0008006" key="4">
    <source>
        <dbReference type="Google" id="ProtNLM"/>
    </source>
</evidence>
<protein>
    <recommendedName>
        <fullName evidence="4">Transposase DDE domain-containing protein</fullName>
    </recommendedName>
</protein>
<dbReference type="AlphaFoldDB" id="A0A511B1Z9"/>
<reference evidence="2 3" key="1">
    <citation type="submission" date="2019-07" db="EMBL/GenBank/DDBJ databases">
        <title>Whole genome shotgun sequence of Gluconobacter wancherniae NBRC 103581.</title>
        <authorList>
            <person name="Hosoyama A."/>
            <person name="Uohara A."/>
            <person name="Ohji S."/>
            <person name="Ichikawa N."/>
        </authorList>
    </citation>
    <scope>NUCLEOTIDE SEQUENCE [LARGE SCALE GENOMIC DNA]</scope>
    <source>
        <strain evidence="2 3">NBRC 103581</strain>
    </source>
</reference>
<keyword evidence="3" id="KW-1185">Reference proteome</keyword>
<comment type="caution">
    <text evidence="2">The sequence shown here is derived from an EMBL/GenBank/DDBJ whole genome shotgun (WGS) entry which is preliminary data.</text>
</comment>
<proteinExistence type="predicted"/>
<accession>A0A511B1Z9</accession>
<evidence type="ECO:0000313" key="3">
    <source>
        <dbReference type="Proteomes" id="UP000321230"/>
    </source>
</evidence>
<name>A0A511B1Z9_9PROT</name>
<dbReference type="EMBL" id="BJUZ01000002">
    <property type="protein sequence ID" value="GEK93673.1"/>
    <property type="molecule type" value="Genomic_DNA"/>
</dbReference>
<feature type="region of interest" description="Disordered" evidence="1">
    <location>
        <begin position="32"/>
        <end position="57"/>
    </location>
</feature>
<sequence>MFDRFDTTLRNASYLLMSGQILDARLVTAPKQRSKNAAKGNLRADRIPAGWQDKPANLSHKDRHARWTLKFTKAEAAGRWKHAIQRSRHSVLWLQIPGIDSGARSILPE</sequence>
<evidence type="ECO:0000313" key="2">
    <source>
        <dbReference type="EMBL" id="GEK93673.1"/>
    </source>
</evidence>
<organism evidence="2 3">
    <name type="scientific">Gluconobacter wancherniae NBRC 103581</name>
    <dbReference type="NCBI Taxonomy" id="656744"/>
    <lineage>
        <taxon>Bacteria</taxon>
        <taxon>Pseudomonadati</taxon>
        <taxon>Pseudomonadota</taxon>
        <taxon>Alphaproteobacteria</taxon>
        <taxon>Acetobacterales</taxon>
        <taxon>Acetobacteraceae</taxon>
        <taxon>Gluconobacter</taxon>
    </lineage>
</organism>
<dbReference type="Proteomes" id="UP000321230">
    <property type="component" value="Unassembled WGS sequence"/>
</dbReference>
<gene>
    <name evidence="2" type="ORF">GWA01_14430</name>
</gene>
<evidence type="ECO:0000256" key="1">
    <source>
        <dbReference type="SAM" id="MobiDB-lite"/>
    </source>
</evidence>